<evidence type="ECO:0000313" key="10">
    <source>
        <dbReference type="Proteomes" id="UP000007801"/>
    </source>
</evidence>
<dbReference type="InterPro" id="IPR052192">
    <property type="entry name" value="Insect_Ionotropic_Sensory_Rcpt"/>
</dbReference>
<keyword evidence="4 8" id="KW-1133">Transmembrane helix</keyword>
<dbReference type="KEGG" id="dan:6502611"/>
<keyword evidence="6" id="KW-0675">Receptor</keyword>
<protein>
    <recommendedName>
        <fullName evidence="11">Ionotropic glutamate receptor C-terminal domain-containing protein</fullName>
    </recommendedName>
</protein>
<feature type="transmembrane region" description="Helical" evidence="8">
    <location>
        <begin position="376"/>
        <end position="395"/>
    </location>
</feature>
<evidence type="ECO:0000256" key="5">
    <source>
        <dbReference type="ARBA" id="ARBA00023136"/>
    </source>
</evidence>
<keyword evidence="5 8" id="KW-0472">Membrane</keyword>
<dbReference type="SUPFAM" id="SSF53850">
    <property type="entry name" value="Periplasmic binding protein-like II"/>
    <property type="match status" value="1"/>
</dbReference>
<keyword evidence="10" id="KW-1185">Reference proteome</keyword>
<accession>B3LY93</accession>
<dbReference type="eggNOG" id="ENOG502T9DW">
    <property type="taxonomic scope" value="Eukaryota"/>
</dbReference>
<organism evidence="9 10">
    <name type="scientific">Drosophila ananassae</name>
    <name type="common">Fruit fly</name>
    <dbReference type="NCBI Taxonomy" id="7217"/>
    <lineage>
        <taxon>Eukaryota</taxon>
        <taxon>Metazoa</taxon>
        <taxon>Ecdysozoa</taxon>
        <taxon>Arthropoda</taxon>
        <taxon>Hexapoda</taxon>
        <taxon>Insecta</taxon>
        <taxon>Pterygota</taxon>
        <taxon>Neoptera</taxon>
        <taxon>Endopterygota</taxon>
        <taxon>Diptera</taxon>
        <taxon>Brachycera</taxon>
        <taxon>Muscomorpha</taxon>
        <taxon>Ephydroidea</taxon>
        <taxon>Drosophilidae</taxon>
        <taxon>Drosophila</taxon>
        <taxon>Sophophora</taxon>
    </lineage>
</organism>
<gene>
    <name evidence="9" type="primary">Dana\GF19870</name>
    <name evidence="9" type="synonym">dana_GLEANR_22277</name>
    <name evidence="9" type="ORF">GF19870</name>
</gene>
<reference evidence="9 10" key="1">
    <citation type="journal article" date="2007" name="Nature">
        <title>Evolution of genes and genomes on the Drosophila phylogeny.</title>
        <authorList>
            <consortium name="Drosophila 12 Genomes Consortium"/>
            <person name="Clark A.G."/>
            <person name="Eisen M.B."/>
            <person name="Smith D.R."/>
            <person name="Bergman C.M."/>
            <person name="Oliver B."/>
            <person name="Markow T.A."/>
            <person name="Kaufman T.C."/>
            <person name="Kellis M."/>
            <person name="Gelbart W."/>
            <person name="Iyer V.N."/>
            <person name="Pollard D.A."/>
            <person name="Sackton T.B."/>
            <person name="Larracuente A.M."/>
            <person name="Singh N.D."/>
            <person name="Abad J.P."/>
            <person name="Abt D.N."/>
            <person name="Adryan B."/>
            <person name="Aguade M."/>
            <person name="Akashi H."/>
            <person name="Anderson W.W."/>
            <person name="Aquadro C.F."/>
            <person name="Ardell D.H."/>
            <person name="Arguello R."/>
            <person name="Artieri C.G."/>
            <person name="Barbash D.A."/>
            <person name="Barker D."/>
            <person name="Barsanti P."/>
            <person name="Batterham P."/>
            <person name="Batzoglou S."/>
            <person name="Begun D."/>
            <person name="Bhutkar A."/>
            <person name="Blanco E."/>
            <person name="Bosak S.A."/>
            <person name="Bradley R.K."/>
            <person name="Brand A.D."/>
            <person name="Brent M.R."/>
            <person name="Brooks A.N."/>
            <person name="Brown R.H."/>
            <person name="Butlin R.K."/>
            <person name="Caggese C."/>
            <person name="Calvi B.R."/>
            <person name="Bernardo de Carvalho A."/>
            <person name="Caspi A."/>
            <person name="Castrezana S."/>
            <person name="Celniker S.E."/>
            <person name="Chang J.L."/>
            <person name="Chapple C."/>
            <person name="Chatterji S."/>
            <person name="Chinwalla A."/>
            <person name="Civetta A."/>
            <person name="Clifton S.W."/>
            <person name="Comeron J.M."/>
            <person name="Costello J.C."/>
            <person name="Coyne J.A."/>
            <person name="Daub J."/>
            <person name="David R.G."/>
            <person name="Delcher A.L."/>
            <person name="Delehaunty K."/>
            <person name="Do C.B."/>
            <person name="Ebling H."/>
            <person name="Edwards K."/>
            <person name="Eickbush T."/>
            <person name="Evans J.D."/>
            <person name="Filipski A."/>
            <person name="Findeiss S."/>
            <person name="Freyhult E."/>
            <person name="Fulton L."/>
            <person name="Fulton R."/>
            <person name="Garcia A.C."/>
            <person name="Gardiner A."/>
            <person name="Garfield D.A."/>
            <person name="Garvin B.E."/>
            <person name="Gibson G."/>
            <person name="Gilbert D."/>
            <person name="Gnerre S."/>
            <person name="Godfrey J."/>
            <person name="Good R."/>
            <person name="Gotea V."/>
            <person name="Gravely B."/>
            <person name="Greenberg A.J."/>
            <person name="Griffiths-Jones S."/>
            <person name="Gross S."/>
            <person name="Guigo R."/>
            <person name="Gustafson E.A."/>
            <person name="Haerty W."/>
            <person name="Hahn M.W."/>
            <person name="Halligan D.L."/>
            <person name="Halpern A.L."/>
            <person name="Halter G.M."/>
            <person name="Han M.V."/>
            <person name="Heger A."/>
            <person name="Hillier L."/>
            <person name="Hinrichs A.S."/>
            <person name="Holmes I."/>
            <person name="Hoskins R.A."/>
            <person name="Hubisz M.J."/>
            <person name="Hultmark D."/>
            <person name="Huntley M.A."/>
            <person name="Jaffe D.B."/>
            <person name="Jagadeeshan S."/>
            <person name="Jeck W.R."/>
            <person name="Johnson J."/>
            <person name="Jones C.D."/>
            <person name="Jordan W.C."/>
            <person name="Karpen G.H."/>
            <person name="Kataoka E."/>
            <person name="Keightley P.D."/>
            <person name="Kheradpour P."/>
            <person name="Kirkness E.F."/>
            <person name="Koerich L.B."/>
            <person name="Kristiansen K."/>
            <person name="Kudrna D."/>
            <person name="Kulathinal R.J."/>
            <person name="Kumar S."/>
            <person name="Kwok R."/>
            <person name="Lander E."/>
            <person name="Langley C.H."/>
            <person name="Lapoint R."/>
            <person name="Lazzaro B.P."/>
            <person name="Lee S.J."/>
            <person name="Levesque L."/>
            <person name="Li R."/>
            <person name="Lin C.F."/>
            <person name="Lin M.F."/>
            <person name="Lindblad-Toh K."/>
            <person name="Llopart A."/>
            <person name="Long M."/>
            <person name="Low L."/>
            <person name="Lozovsky E."/>
            <person name="Lu J."/>
            <person name="Luo M."/>
            <person name="Machado C.A."/>
            <person name="Makalowski W."/>
            <person name="Marzo M."/>
            <person name="Matsuda M."/>
            <person name="Matzkin L."/>
            <person name="McAllister B."/>
            <person name="McBride C.S."/>
            <person name="McKernan B."/>
            <person name="McKernan K."/>
            <person name="Mendez-Lago M."/>
            <person name="Minx P."/>
            <person name="Mollenhauer M.U."/>
            <person name="Montooth K."/>
            <person name="Mount S.M."/>
            <person name="Mu X."/>
            <person name="Myers E."/>
            <person name="Negre B."/>
            <person name="Newfeld S."/>
            <person name="Nielsen R."/>
            <person name="Noor M.A."/>
            <person name="O'Grady P."/>
            <person name="Pachter L."/>
            <person name="Papaceit M."/>
            <person name="Parisi M.J."/>
            <person name="Parisi M."/>
            <person name="Parts L."/>
            <person name="Pedersen J.S."/>
            <person name="Pesole G."/>
            <person name="Phillippy A.M."/>
            <person name="Ponting C.P."/>
            <person name="Pop M."/>
            <person name="Porcelli D."/>
            <person name="Powell J.R."/>
            <person name="Prohaska S."/>
            <person name="Pruitt K."/>
            <person name="Puig M."/>
            <person name="Quesneville H."/>
            <person name="Ram K.R."/>
            <person name="Rand D."/>
            <person name="Rasmussen M.D."/>
            <person name="Reed L.K."/>
            <person name="Reenan R."/>
            <person name="Reily A."/>
            <person name="Remington K.A."/>
            <person name="Rieger T.T."/>
            <person name="Ritchie M.G."/>
            <person name="Robin C."/>
            <person name="Rogers Y.H."/>
            <person name="Rohde C."/>
            <person name="Rozas J."/>
            <person name="Rubenfield M.J."/>
            <person name="Ruiz A."/>
            <person name="Russo S."/>
            <person name="Salzberg S.L."/>
            <person name="Sanchez-Gracia A."/>
            <person name="Saranga D.J."/>
            <person name="Sato H."/>
            <person name="Schaeffer S.W."/>
            <person name="Schatz M.C."/>
            <person name="Schlenke T."/>
            <person name="Schwartz R."/>
            <person name="Segarra C."/>
            <person name="Singh R.S."/>
            <person name="Sirot L."/>
            <person name="Sirota M."/>
            <person name="Sisneros N.B."/>
            <person name="Smith C.D."/>
            <person name="Smith T.F."/>
            <person name="Spieth J."/>
            <person name="Stage D.E."/>
            <person name="Stark A."/>
            <person name="Stephan W."/>
            <person name="Strausberg R.L."/>
            <person name="Strempel S."/>
            <person name="Sturgill D."/>
            <person name="Sutton G."/>
            <person name="Sutton G.G."/>
            <person name="Tao W."/>
            <person name="Teichmann S."/>
            <person name="Tobari Y.N."/>
            <person name="Tomimura Y."/>
            <person name="Tsolas J.M."/>
            <person name="Valente V.L."/>
            <person name="Venter E."/>
            <person name="Venter J.C."/>
            <person name="Vicario S."/>
            <person name="Vieira F.G."/>
            <person name="Vilella A.J."/>
            <person name="Villasante A."/>
            <person name="Walenz B."/>
            <person name="Wang J."/>
            <person name="Wasserman M."/>
            <person name="Watts T."/>
            <person name="Wilson D."/>
            <person name="Wilson R.K."/>
            <person name="Wing R.A."/>
            <person name="Wolfner M.F."/>
            <person name="Wong A."/>
            <person name="Wong G.K."/>
            <person name="Wu C.I."/>
            <person name="Wu G."/>
            <person name="Yamamoto D."/>
            <person name="Yang H.P."/>
            <person name="Yang S.P."/>
            <person name="Yorke J.A."/>
            <person name="Yoshida K."/>
            <person name="Zdobnov E."/>
            <person name="Zhang P."/>
            <person name="Zhang Y."/>
            <person name="Zimin A.V."/>
            <person name="Baldwin J."/>
            <person name="Abdouelleil A."/>
            <person name="Abdulkadir J."/>
            <person name="Abebe A."/>
            <person name="Abera B."/>
            <person name="Abreu J."/>
            <person name="Acer S.C."/>
            <person name="Aftuck L."/>
            <person name="Alexander A."/>
            <person name="An P."/>
            <person name="Anderson E."/>
            <person name="Anderson S."/>
            <person name="Arachi H."/>
            <person name="Azer M."/>
            <person name="Bachantsang P."/>
            <person name="Barry A."/>
            <person name="Bayul T."/>
            <person name="Berlin A."/>
            <person name="Bessette D."/>
            <person name="Bloom T."/>
            <person name="Blye J."/>
            <person name="Boguslavskiy L."/>
            <person name="Bonnet C."/>
            <person name="Boukhgalter B."/>
            <person name="Bourzgui I."/>
            <person name="Brown A."/>
            <person name="Cahill P."/>
            <person name="Channer S."/>
            <person name="Cheshatsang Y."/>
            <person name="Chuda L."/>
            <person name="Citroen M."/>
            <person name="Collymore A."/>
            <person name="Cooke P."/>
            <person name="Costello M."/>
            <person name="D'Aco K."/>
            <person name="Daza R."/>
            <person name="De Haan G."/>
            <person name="DeGray S."/>
            <person name="DeMaso C."/>
            <person name="Dhargay N."/>
            <person name="Dooley K."/>
            <person name="Dooley E."/>
            <person name="Doricent M."/>
            <person name="Dorje P."/>
            <person name="Dorjee K."/>
            <person name="Dupes A."/>
            <person name="Elong R."/>
            <person name="Falk J."/>
            <person name="Farina A."/>
            <person name="Faro S."/>
            <person name="Ferguson D."/>
            <person name="Fisher S."/>
            <person name="Foley C.D."/>
            <person name="Franke A."/>
            <person name="Friedrich D."/>
            <person name="Gadbois L."/>
            <person name="Gearin G."/>
            <person name="Gearin C.R."/>
            <person name="Giannoukos G."/>
            <person name="Goode T."/>
            <person name="Graham J."/>
            <person name="Grandbois E."/>
            <person name="Grewal S."/>
            <person name="Gyaltsen K."/>
            <person name="Hafez N."/>
            <person name="Hagos B."/>
            <person name="Hall J."/>
            <person name="Henson C."/>
            <person name="Hollinger A."/>
            <person name="Honan T."/>
            <person name="Huard M.D."/>
            <person name="Hughes L."/>
            <person name="Hurhula B."/>
            <person name="Husby M.E."/>
            <person name="Kamat A."/>
            <person name="Kanga B."/>
            <person name="Kashin S."/>
            <person name="Khazanovich D."/>
            <person name="Kisner P."/>
            <person name="Lance K."/>
            <person name="Lara M."/>
            <person name="Lee W."/>
            <person name="Lennon N."/>
            <person name="Letendre F."/>
            <person name="LeVine R."/>
            <person name="Lipovsky A."/>
            <person name="Liu X."/>
            <person name="Liu J."/>
            <person name="Liu S."/>
            <person name="Lokyitsang T."/>
            <person name="Lokyitsang Y."/>
            <person name="Lubonja R."/>
            <person name="Lui A."/>
            <person name="MacDonald P."/>
            <person name="Magnisalis V."/>
            <person name="Maru K."/>
            <person name="Matthews C."/>
            <person name="McCusker W."/>
            <person name="McDonough S."/>
            <person name="Mehta T."/>
            <person name="Meldrim J."/>
            <person name="Meneus L."/>
            <person name="Mihai O."/>
            <person name="Mihalev A."/>
            <person name="Mihova T."/>
            <person name="Mittelman R."/>
            <person name="Mlenga V."/>
            <person name="Montmayeur A."/>
            <person name="Mulrain L."/>
            <person name="Navidi A."/>
            <person name="Naylor J."/>
            <person name="Negash T."/>
            <person name="Nguyen T."/>
            <person name="Nguyen N."/>
            <person name="Nicol R."/>
            <person name="Norbu C."/>
            <person name="Norbu N."/>
            <person name="Novod N."/>
            <person name="O'Neill B."/>
            <person name="Osman S."/>
            <person name="Markiewicz E."/>
            <person name="Oyono O.L."/>
            <person name="Patti C."/>
            <person name="Phunkhang P."/>
            <person name="Pierre F."/>
            <person name="Priest M."/>
            <person name="Raghuraman S."/>
            <person name="Rege F."/>
            <person name="Reyes R."/>
            <person name="Rise C."/>
            <person name="Rogov P."/>
            <person name="Ross K."/>
            <person name="Ryan E."/>
            <person name="Settipalli S."/>
            <person name="Shea T."/>
            <person name="Sherpa N."/>
            <person name="Shi L."/>
            <person name="Shih D."/>
            <person name="Sparrow T."/>
            <person name="Spaulding J."/>
            <person name="Stalker J."/>
            <person name="Stange-Thomann N."/>
            <person name="Stavropoulos S."/>
            <person name="Stone C."/>
            <person name="Strader C."/>
            <person name="Tesfaye S."/>
            <person name="Thomson T."/>
            <person name="Thoulutsang Y."/>
            <person name="Thoulutsang D."/>
            <person name="Topham K."/>
            <person name="Topping I."/>
            <person name="Tsamla T."/>
            <person name="Vassiliev H."/>
            <person name="Vo A."/>
            <person name="Wangchuk T."/>
            <person name="Wangdi T."/>
            <person name="Weiand M."/>
            <person name="Wilkinson J."/>
            <person name="Wilson A."/>
            <person name="Yadav S."/>
            <person name="Young G."/>
            <person name="Yu Q."/>
            <person name="Zembek L."/>
            <person name="Zhong D."/>
            <person name="Zimmer A."/>
            <person name="Zwirko Z."/>
            <person name="Jaffe D.B."/>
            <person name="Alvarez P."/>
            <person name="Brockman W."/>
            <person name="Butler J."/>
            <person name="Chin C."/>
            <person name="Gnerre S."/>
            <person name="Grabherr M."/>
            <person name="Kleber M."/>
            <person name="Mauceli E."/>
            <person name="MacCallum I."/>
        </authorList>
    </citation>
    <scope>NUCLEOTIDE SEQUENCE [LARGE SCALE GENOMIC DNA]</scope>
    <source>
        <strain evidence="10">Tucson 14024-0371.13</strain>
    </source>
</reference>
<evidence type="ECO:0000256" key="1">
    <source>
        <dbReference type="ARBA" id="ARBA00004651"/>
    </source>
</evidence>
<evidence type="ECO:0008006" key="11">
    <source>
        <dbReference type="Google" id="ProtNLM"/>
    </source>
</evidence>
<sequence>MSTLIFIKSDNTDNANDDEYEFGMSMSSVKTAVEGDYDLGMLSQVQLENSKWSGSEVLHQFWNHLRRERRHRTLLYYRLNSCSCWMEDLLPSSNVTTLVWDDQEYPHYLRHHQDVDLIGMVCLKTSQYGGVMNALKVMLNQMRNVPVIVQLCESDDEEISAENILQLSLEYFMINVLILSMEFLKSKIFYTSDIFPKFKLIKKVYQTRLTLFPHKLGNHGGHPIRTIPGNSQPHTIVAKSPSGEIMVTGPIWKLLVEFVRYLNGTIQLVSVPQIGQTLRYSQILDLVGNNTVDIAASLRPYTTLHSNLHKFSYPAMVGSWCTMLPMERTLSSHEALGRLMKSPWTWLYLLLLYGVHNLLAQRRLLQTRLFSIVKPMTHLFLFCILLGQFSALFIVPQQLNHITNIREMEQAGVRIMGIRTEFPEYPFDFRSRYASSFLLKDGLSDVATHRNEFNTTYAYTVTSIKWSFYKEAQSYFRHPLFRYSEDICVQKLSLFALILRENCLYQDRLGTFILKLHAAGLLRLWYRQSFFEMVEAGSIRLEDKSQPHQFQPICWLDWQYVLIMYGVALSVSLAVFLMELAVYYINVWLDNL</sequence>
<evidence type="ECO:0000313" key="9">
    <source>
        <dbReference type="EMBL" id="EDV43997.2"/>
    </source>
</evidence>
<keyword evidence="3 8" id="KW-0812">Transmembrane</keyword>
<dbReference type="STRING" id="7217.B3LY93"/>
<dbReference type="AlphaFoldDB" id="B3LY93"/>
<name>B3LY93_DROAN</name>
<dbReference type="EMBL" id="CH902617">
    <property type="protein sequence ID" value="EDV43997.2"/>
    <property type="molecule type" value="Genomic_DNA"/>
</dbReference>
<evidence type="ECO:0000256" key="6">
    <source>
        <dbReference type="ARBA" id="ARBA00023170"/>
    </source>
</evidence>
<dbReference type="PANTHER" id="PTHR42643:SF41">
    <property type="entry name" value="IONOTROPIC RECEPTOR 20A-RELATED"/>
    <property type="match status" value="1"/>
</dbReference>
<dbReference type="InParanoid" id="B3LY93"/>
<dbReference type="HOGENOM" id="CLU_021814_2_0_1"/>
<evidence type="ECO:0000256" key="2">
    <source>
        <dbReference type="ARBA" id="ARBA00022475"/>
    </source>
</evidence>
<keyword evidence="2" id="KW-1003">Cell membrane</keyword>
<keyword evidence="7" id="KW-0325">Glycoprotein</keyword>
<dbReference type="CTD" id="318632"/>
<dbReference type="GO" id="GO:0005886">
    <property type="term" value="C:plasma membrane"/>
    <property type="evidence" value="ECO:0007669"/>
    <property type="project" value="UniProtKB-SubCell"/>
</dbReference>
<evidence type="ECO:0000256" key="8">
    <source>
        <dbReference type="SAM" id="Phobius"/>
    </source>
</evidence>
<dbReference type="GeneID" id="6502611"/>
<dbReference type="OrthoDB" id="7855711at2759"/>
<evidence type="ECO:0000256" key="3">
    <source>
        <dbReference type="ARBA" id="ARBA00022692"/>
    </source>
</evidence>
<evidence type="ECO:0000256" key="4">
    <source>
        <dbReference type="ARBA" id="ARBA00022989"/>
    </source>
</evidence>
<proteinExistence type="predicted"/>
<dbReference type="FunCoup" id="B3LY93">
    <property type="interactions" value="27"/>
</dbReference>
<comment type="subcellular location">
    <subcellularLocation>
        <location evidence="1">Cell membrane</location>
        <topology evidence="1">Multi-pass membrane protein</topology>
    </subcellularLocation>
</comment>
<feature type="transmembrane region" description="Helical" evidence="8">
    <location>
        <begin position="560"/>
        <end position="585"/>
    </location>
</feature>
<evidence type="ECO:0000256" key="7">
    <source>
        <dbReference type="ARBA" id="ARBA00023180"/>
    </source>
</evidence>
<dbReference type="PANTHER" id="PTHR42643">
    <property type="entry name" value="IONOTROPIC RECEPTOR 20A-RELATED"/>
    <property type="match status" value="1"/>
</dbReference>
<dbReference type="Proteomes" id="UP000007801">
    <property type="component" value="Unassembled WGS sequence"/>
</dbReference>